<feature type="domain" description="Endonuclease/exonuclease/phosphatase" evidence="7">
    <location>
        <begin position="56"/>
        <end position="216"/>
    </location>
</feature>
<dbReference type="InterPro" id="IPR020847">
    <property type="entry name" value="AP_endonuclease_F1_BS"/>
</dbReference>
<dbReference type="InterPro" id="IPR036691">
    <property type="entry name" value="Endo/exonu/phosph_ase_sf"/>
</dbReference>
<evidence type="ECO:0000256" key="6">
    <source>
        <dbReference type="PIRSR" id="PIRSR604808-3"/>
    </source>
</evidence>
<accession>W4LAY9</accession>
<dbReference type="EMBL" id="AZHW01000957">
    <property type="protein sequence ID" value="ETW95099.1"/>
    <property type="molecule type" value="Genomic_DNA"/>
</dbReference>
<keyword evidence="2 5" id="KW-0479">Metal-binding</keyword>
<dbReference type="InterPro" id="IPR005135">
    <property type="entry name" value="Endo/exonuclease/phosphatase"/>
</dbReference>
<dbReference type="GO" id="GO:0006284">
    <property type="term" value="P:base-excision repair"/>
    <property type="evidence" value="ECO:0007669"/>
    <property type="project" value="TreeGrafter"/>
</dbReference>
<comment type="cofactor">
    <cofactor evidence="5">
        <name>Mg(2+)</name>
        <dbReference type="ChEBI" id="CHEBI:18420"/>
    </cofactor>
    <cofactor evidence="5">
        <name>Mn(2+)</name>
        <dbReference type="ChEBI" id="CHEBI:29035"/>
    </cofactor>
    <text evidence="5">Probably binds two magnesium or manganese ions per subunit.</text>
</comment>
<evidence type="ECO:0000313" key="8">
    <source>
        <dbReference type="EMBL" id="ETW95099.1"/>
    </source>
</evidence>
<comment type="caution">
    <text evidence="8">The sequence shown here is derived from an EMBL/GenBank/DDBJ whole genome shotgun (WGS) entry which is preliminary data.</text>
</comment>
<dbReference type="NCBIfam" id="TIGR00633">
    <property type="entry name" value="xth"/>
    <property type="match status" value="1"/>
</dbReference>
<dbReference type="Proteomes" id="UP000019141">
    <property type="component" value="Unassembled WGS sequence"/>
</dbReference>
<dbReference type="PANTHER" id="PTHR22748">
    <property type="entry name" value="AP ENDONUCLEASE"/>
    <property type="match status" value="1"/>
</dbReference>
<dbReference type="Gene3D" id="3.60.10.10">
    <property type="entry name" value="Endonuclease/exonuclease/phosphatase"/>
    <property type="match status" value="1"/>
</dbReference>
<dbReference type="AlphaFoldDB" id="W4LAY9"/>
<dbReference type="SUPFAM" id="SSF56219">
    <property type="entry name" value="DNase I-like"/>
    <property type="match status" value="1"/>
</dbReference>
<evidence type="ECO:0000259" key="7">
    <source>
        <dbReference type="Pfam" id="PF03372"/>
    </source>
</evidence>
<dbReference type="GO" id="GO:0003906">
    <property type="term" value="F:DNA-(apurinic or apyrimidinic site) endonuclease activity"/>
    <property type="evidence" value="ECO:0007669"/>
    <property type="project" value="TreeGrafter"/>
</dbReference>
<dbReference type="GO" id="GO:0008311">
    <property type="term" value="F:double-stranded DNA 3'-5' DNA exonuclease activity"/>
    <property type="evidence" value="ECO:0007669"/>
    <property type="project" value="TreeGrafter"/>
</dbReference>
<dbReference type="GO" id="GO:0046872">
    <property type="term" value="F:metal ion binding"/>
    <property type="evidence" value="ECO:0007669"/>
    <property type="project" value="UniProtKB-KW"/>
</dbReference>
<feature type="non-terminal residue" evidence="8">
    <location>
        <position position="221"/>
    </location>
</feature>
<evidence type="ECO:0000256" key="5">
    <source>
        <dbReference type="PIRSR" id="PIRSR604808-2"/>
    </source>
</evidence>
<sequence length="221" mass="24857">MPAVGSAGIPVNWGVDQTGFIKWLFAVKSLMMMDDEQPFLHFNPLYDVGEDSVKIVSWNVNGIRAVLRKEVFLPFVAGHDPDVVCVQETKAWPEQVVLNLPSHPHQYWSKAVRKGYSGTAIFSKAPAMSVQSGMGVERHDQEGRVTAAEFEHVFVVSVYVPNAKRDLSRLDDRQDWDRCFLAYLKTLEVQKPVIFCGDFNVAHTPIDLARPKTNEGQHGFT</sequence>
<dbReference type="HOGENOM" id="CLU_1252925_0_0_7"/>
<evidence type="ECO:0000256" key="3">
    <source>
        <dbReference type="ARBA" id="ARBA00022801"/>
    </source>
</evidence>
<gene>
    <name evidence="8" type="ORF">ETSY1_32030</name>
</gene>
<feature type="binding site" evidence="5">
    <location>
        <position position="88"/>
    </location>
    <ligand>
        <name>Mg(2+)</name>
        <dbReference type="ChEBI" id="CHEBI:18420"/>
        <label>1</label>
    </ligand>
</feature>
<dbReference type="GO" id="GO:0003677">
    <property type="term" value="F:DNA binding"/>
    <property type="evidence" value="ECO:0007669"/>
    <property type="project" value="InterPro"/>
</dbReference>
<dbReference type="PROSITE" id="PS51435">
    <property type="entry name" value="AP_NUCLEASE_F1_4"/>
    <property type="match status" value="1"/>
</dbReference>
<keyword evidence="9" id="KW-1185">Reference proteome</keyword>
<dbReference type="Pfam" id="PF03372">
    <property type="entry name" value="Exo_endo_phos"/>
    <property type="match status" value="1"/>
</dbReference>
<evidence type="ECO:0000313" key="9">
    <source>
        <dbReference type="Proteomes" id="UP000019141"/>
    </source>
</evidence>
<organism evidence="8 9">
    <name type="scientific">Entotheonella factor</name>
    <dbReference type="NCBI Taxonomy" id="1429438"/>
    <lineage>
        <taxon>Bacteria</taxon>
        <taxon>Pseudomonadati</taxon>
        <taxon>Nitrospinota/Tectimicrobiota group</taxon>
        <taxon>Candidatus Tectimicrobiota</taxon>
        <taxon>Candidatus Entotheonellia</taxon>
        <taxon>Candidatus Entotheonellales</taxon>
        <taxon>Candidatus Entotheonellaceae</taxon>
        <taxon>Candidatus Entotheonella</taxon>
    </lineage>
</organism>
<evidence type="ECO:0000256" key="4">
    <source>
        <dbReference type="ARBA" id="ARBA00022842"/>
    </source>
</evidence>
<reference evidence="8 9" key="1">
    <citation type="journal article" date="2014" name="Nature">
        <title>An environmental bacterial taxon with a large and distinct metabolic repertoire.</title>
        <authorList>
            <person name="Wilson M.C."/>
            <person name="Mori T."/>
            <person name="Ruckert C."/>
            <person name="Uria A.R."/>
            <person name="Helf M.J."/>
            <person name="Takada K."/>
            <person name="Gernert C."/>
            <person name="Steffens U.A."/>
            <person name="Heycke N."/>
            <person name="Schmitt S."/>
            <person name="Rinke C."/>
            <person name="Helfrich E.J."/>
            <person name="Brachmann A.O."/>
            <person name="Gurgui C."/>
            <person name="Wakimoto T."/>
            <person name="Kracht M."/>
            <person name="Crusemann M."/>
            <person name="Hentschel U."/>
            <person name="Abe I."/>
            <person name="Matsunaga S."/>
            <person name="Kalinowski J."/>
            <person name="Takeyama H."/>
            <person name="Piel J."/>
        </authorList>
    </citation>
    <scope>NUCLEOTIDE SEQUENCE [LARGE SCALE GENOMIC DNA]</scope>
    <source>
        <strain evidence="9">TSY1</strain>
    </source>
</reference>
<feature type="binding site" evidence="5">
    <location>
        <position position="59"/>
    </location>
    <ligand>
        <name>Mg(2+)</name>
        <dbReference type="ChEBI" id="CHEBI:18420"/>
        <label>1</label>
    </ligand>
</feature>
<evidence type="ECO:0000256" key="2">
    <source>
        <dbReference type="ARBA" id="ARBA00022723"/>
    </source>
</evidence>
<feature type="binding site" evidence="5">
    <location>
        <position position="198"/>
    </location>
    <ligand>
        <name>Mg(2+)</name>
        <dbReference type="ChEBI" id="CHEBI:18420"/>
        <label>1</label>
    </ligand>
</feature>
<dbReference type="GO" id="GO:0008081">
    <property type="term" value="F:phosphoric diester hydrolase activity"/>
    <property type="evidence" value="ECO:0007669"/>
    <property type="project" value="TreeGrafter"/>
</dbReference>
<proteinExistence type="inferred from homology"/>
<dbReference type="InterPro" id="IPR004808">
    <property type="entry name" value="AP_endonuc_1"/>
</dbReference>
<name>W4LAY9_ENTF1</name>
<protein>
    <recommendedName>
        <fullName evidence="7">Endonuclease/exonuclease/phosphatase domain-containing protein</fullName>
    </recommendedName>
</protein>
<keyword evidence="3" id="KW-0378">Hydrolase</keyword>
<dbReference type="CDD" id="cd09087">
    <property type="entry name" value="Ape1-like_AP-endo"/>
    <property type="match status" value="1"/>
</dbReference>
<comment type="similarity">
    <text evidence="1">Belongs to the DNA repair enzymes AP/ExoA family.</text>
</comment>
<dbReference type="PANTHER" id="PTHR22748:SF6">
    <property type="entry name" value="DNA-(APURINIC OR APYRIMIDINIC SITE) ENDONUCLEASE"/>
    <property type="match status" value="1"/>
</dbReference>
<evidence type="ECO:0000256" key="1">
    <source>
        <dbReference type="ARBA" id="ARBA00007092"/>
    </source>
</evidence>
<feature type="binding site" evidence="5">
    <location>
        <position position="200"/>
    </location>
    <ligand>
        <name>Mg(2+)</name>
        <dbReference type="ChEBI" id="CHEBI:18420"/>
        <label>1</label>
    </ligand>
</feature>
<dbReference type="PROSITE" id="PS00726">
    <property type="entry name" value="AP_NUCLEASE_F1_1"/>
    <property type="match status" value="1"/>
</dbReference>
<keyword evidence="5" id="KW-0464">Manganese</keyword>
<keyword evidence="4 5" id="KW-0460">Magnesium</keyword>
<feature type="site" description="Transition state stabilizer" evidence="6">
    <location>
        <position position="200"/>
    </location>
</feature>